<dbReference type="RefSeq" id="WP_013096488.1">
    <property type="nucleotide sequence ID" value="NC_014121.1"/>
</dbReference>
<dbReference type="GO" id="GO:0003700">
    <property type="term" value="F:DNA-binding transcription factor activity"/>
    <property type="evidence" value="ECO:0007669"/>
    <property type="project" value="InterPro"/>
</dbReference>
<reference evidence="5 6" key="1">
    <citation type="journal article" date="2010" name="J. Bacteriol.">
        <title>Complete genome sequence of Enterobacter cloacae subsp. cloacae type strain ATCC 13047.</title>
        <authorList>
            <person name="Ren Y."/>
            <person name="Ren Y."/>
            <person name="Zhou Z."/>
            <person name="Guo X."/>
            <person name="Li Y."/>
            <person name="Feng L."/>
            <person name="Wang L."/>
        </authorList>
    </citation>
    <scope>NUCLEOTIDE SEQUENCE [LARGE SCALE GENOMIC DNA]</scope>
    <source>
        <strain evidence="6">ATCC 13047 / DSM 30054 / NBRC 13535 / NCTC 10005 / WDCM 00083 / NCDC 279-56</strain>
    </source>
</reference>
<dbReference type="HOGENOM" id="CLU_017584_5_4_6"/>
<gene>
    <name evidence="5" type="ordered locus">ECL_01866</name>
</gene>
<evidence type="ECO:0000256" key="2">
    <source>
        <dbReference type="ARBA" id="ARBA00023125"/>
    </source>
</evidence>
<evidence type="ECO:0000313" key="5">
    <source>
        <dbReference type="EMBL" id="ADF61420.1"/>
    </source>
</evidence>
<name>A0A0H3CIE9_ENTCC</name>
<dbReference type="SMART" id="SM00895">
    <property type="entry name" value="FCD"/>
    <property type="match status" value="1"/>
</dbReference>
<dbReference type="eggNOG" id="COG1802">
    <property type="taxonomic scope" value="Bacteria"/>
</dbReference>
<keyword evidence="3" id="KW-0804">Transcription</keyword>
<protein>
    <submittedName>
        <fullName evidence="5">GntR family transcriptional regulator</fullName>
    </submittedName>
</protein>
<dbReference type="KEGG" id="enc:ECL_01866"/>
<dbReference type="Gene3D" id="1.20.120.530">
    <property type="entry name" value="GntR ligand-binding domain-like"/>
    <property type="match status" value="1"/>
</dbReference>
<dbReference type="NCBIfam" id="NF008504">
    <property type="entry name" value="PRK11414.1"/>
    <property type="match status" value="1"/>
</dbReference>
<dbReference type="PATRIC" id="fig|716541.4.peg.2069"/>
<evidence type="ECO:0000256" key="3">
    <source>
        <dbReference type="ARBA" id="ARBA00023163"/>
    </source>
</evidence>
<sequence length="222" mass="24824">MLDLDHLEKAQRISLTMQVEISLKGALITGSLKPGARLITKEIADKLGTSITPVREALLRLVSSGALQATPAQAFLVPEVTLERYNEITAIRKQLEPMAVAAACQHMTPAKLETLRKMSDAFHEAMRNGNVQQALHANRVFRFTLYQYAEMPTLSALIEQLWIRIGPCINYLHQELNDIKASAYHNEELLAALERGDVEASQKAVDKLIDEANSLLQRQYFS</sequence>
<dbReference type="EnsemblBacteria" id="ADF61420">
    <property type="protein sequence ID" value="ADF61420"/>
    <property type="gene ID" value="ECL_01866"/>
</dbReference>
<dbReference type="OrthoDB" id="7003764at2"/>
<keyword evidence="2" id="KW-0238">DNA-binding</keyword>
<dbReference type="InterPro" id="IPR011711">
    <property type="entry name" value="GntR_C"/>
</dbReference>
<dbReference type="PANTHER" id="PTHR43537:SF39">
    <property type="entry name" value="HTH-TYPE TRANSCRIPTIONAL REGULATOR MCBR"/>
    <property type="match status" value="1"/>
</dbReference>
<dbReference type="STRING" id="716541.ECL_01866"/>
<dbReference type="InterPro" id="IPR008920">
    <property type="entry name" value="TF_FadR/GntR_C"/>
</dbReference>
<dbReference type="Pfam" id="PF07729">
    <property type="entry name" value="FCD"/>
    <property type="match status" value="1"/>
</dbReference>
<dbReference type="GeneID" id="83573718"/>
<evidence type="ECO:0000256" key="1">
    <source>
        <dbReference type="ARBA" id="ARBA00023015"/>
    </source>
</evidence>
<dbReference type="SUPFAM" id="SSF46785">
    <property type="entry name" value="Winged helix' DNA-binding domain"/>
    <property type="match status" value="1"/>
</dbReference>
<keyword evidence="6" id="KW-1185">Reference proteome</keyword>
<keyword evidence="1" id="KW-0805">Transcription regulation</keyword>
<dbReference type="AlphaFoldDB" id="A0A0H3CIE9"/>
<dbReference type="SMART" id="SM00345">
    <property type="entry name" value="HTH_GNTR"/>
    <property type="match status" value="1"/>
</dbReference>
<dbReference type="InterPro" id="IPR036388">
    <property type="entry name" value="WH-like_DNA-bd_sf"/>
</dbReference>
<dbReference type="Proteomes" id="UP000002363">
    <property type="component" value="Chromosome"/>
</dbReference>
<dbReference type="Pfam" id="PF00392">
    <property type="entry name" value="GntR"/>
    <property type="match status" value="1"/>
</dbReference>
<dbReference type="InterPro" id="IPR036390">
    <property type="entry name" value="WH_DNA-bd_sf"/>
</dbReference>
<dbReference type="SUPFAM" id="SSF48008">
    <property type="entry name" value="GntR ligand-binding domain-like"/>
    <property type="match status" value="1"/>
</dbReference>
<feature type="domain" description="HTH gntR-type" evidence="4">
    <location>
        <begin position="13"/>
        <end position="80"/>
    </location>
</feature>
<accession>A0A0H3CIE9</accession>
<dbReference type="PROSITE" id="PS50949">
    <property type="entry name" value="HTH_GNTR"/>
    <property type="match status" value="1"/>
</dbReference>
<dbReference type="GO" id="GO:0003677">
    <property type="term" value="F:DNA binding"/>
    <property type="evidence" value="ECO:0007669"/>
    <property type="project" value="UniProtKB-KW"/>
</dbReference>
<dbReference type="EMBL" id="CP001918">
    <property type="protein sequence ID" value="ADF61420.1"/>
    <property type="molecule type" value="Genomic_DNA"/>
</dbReference>
<dbReference type="InterPro" id="IPR000524">
    <property type="entry name" value="Tscrpt_reg_HTH_GntR"/>
</dbReference>
<dbReference type="Gene3D" id="1.10.10.10">
    <property type="entry name" value="Winged helix-like DNA-binding domain superfamily/Winged helix DNA-binding domain"/>
    <property type="match status" value="1"/>
</dbReference>
<dbReference type="PANTHER" id="PTHR43537">
    <property type="entry name" value="TRANSCRIPTIONAL REGULATOR, GNTR FAMILY"/>
    <property type="match status" value="1"/>
</dbReference>
<proteinExistence type="predicted"/>
<evidence type="ECO:0000313" key="6">
    <source>
        <dbReference type="Proteomes" id="UP000002363"/>
    </source>
</evidence>
<organism evidence="5 6">
    <name type="scientific">Enterobacter cloacae subsp. cloacae (strain ATCC 13047 / DSM 30054 / NBRC 13535 / NCTC 10005 / WDCM 00083 / NCDC 279-56)</name>
    <dbReference type="NCBI Taxonomy" id="716541"/>
    <lineage>
        <taxon>Bacteria</taxon>
        <taxon>Pseudomonadati</taxon>
        <taxon>Pseudomonadota</taxon>
        <taxon>Gammaproteobacteria</taxon>
        <taxon>Enterobacterales</taxon>
        <taxon>Enterobacteriaceae</taxon>
        <taxon>Enterobacter</taxon>
        <taxon>Enterobacter cloacae complex</taxon>
    </lineage>
</organism>
<evidence type="ECO:0000259" key="4">
    <source>
        <dbReference type="PROSITE" id="PS50949"/>
    </source>
</evidence>